<evidence type="ECO:0000313" key="1">
    <source>
        <dbReference type="EMBL" id="TGJ76842.1"/>
    </source>
</evidence>
<protein>
    <submittedName>
        <fullName evidence="1">Uncharacterized protein</fullName>
    </submittedName>
</protein>
<name>A0A4Z0YIZ7_9PEZI</name>
<reference evidence="1 2" key="1">
    <citation type="submission" date="2019-03" db="EMBL/GenBank/DDBJ databases">
        <title>Draft genome sequence of Xylaria hypoxylon DSM 108379, a ubiquitous saprotrophic-parasitic fungi on hardwood.</title>
        <authorList>
            <person name="Buettner E."/>
            <person name="Leonhardt S."/>
            <person name="Gebauer A.M."/>
            <person name="Liers C."/>
            <person name="Hofrichter M."/>
            <person name="Kellner H."/>
        </authorList>
    </citation>
    <scope>NUCLEOTIDE SEQUENCE [LARGE SCALE GENOMIC DNA]</scope>
    <source>
        <strain evidence="1 2">DSM 108379</strain>
    </source>
</reference>
<dbReference type="AlphaFoldDB" id="A0A4Z0YIZ7"/>
<organism evidence="1 2">
    <name type="scientific">Xylaria hypoxylon</name>
    <dbReference type="NCBI Taxonomy" id="37992"/>
    <lineage>
        <taxon>Eukaryota</taxon>
        <taxon>Fungi</taxon>
        <taxon>Dikarya</taxon>
        <taxon>Ascomycota</taxon>
        <taxon>Pezizomycotina</taxon>
        <taxon>Sordariomycetes</taxon>
        <taxon>Xylariomycetidae</taxon>
        <taxon>Xylariales</taxon>
        <taxon>Xylariaceae</taxon>
        <taxon>Xylaria</taxon>
    </lineage>
</organism>
<dbReference type="OrthoDB" id="1844152at2759"/>
<comment type="caution">
    <text evidence="1">The sequence shown here is derived from an EMBL/GenBank/DDBJ whole genome shotgun (WGS) entry which is preliminary data.</text>
</comment>
<dbReference type="Proteomes" id="UP000297716">
    <property type="component" value="Unassembled WGS sequence"/>
</dbReference>
<dbReference type="EMBL" id="SKBN01000484">
    <property type="protein sequence ID" value="TGJ76842.1"/>
    <property type="molecule type" value="Genomic_DNA"/>
</dbReference>
<sequence length="172" mass="19306">MPKLVPLIGVYFHGVATVQRYAMTPYTFKDGFHVPARTVVSFPNLRYNTGPSSALVSEASTFDGKCWVREYSSTGAIPPKTRLYRGYRPRWFHGFSRIEDPEPLLQDAMVSKVHCIAVRKPLKDLPEIFVNTKVTIHHDDLRFKQLGLSDHAAATIFAEASAVVHCGIENCN</sequence>
<proteinExistence type="predicted"/>
<keyword evidence="2" id="KW-1185">Reference proteome</keyword>
<accession>A0A4Z0YIZ7</accession>
<gene>
    <name evidence="1" type="ORF">E0Z10_g10796</name>
</gene>
<evidence type="ECO:0000313" key="2">
    <source>
        <dbReference type="Proteomes" id="UP000297716"/>
    </source>
</evidence>